<evidence type="ECO:0000313" key="1">
    <source>
        <dbReference type="EMBL" id="NKY03018.1"/>
    </source>
</evidence>
<reference evidence="1 2" key="1">
    <citation type="submission" date="2020-04" db="EMBL/GenBank/DDBJ databases">
        <title>MicrobeNet Type strains.</title>
        <authorList>
            <person name="Nicholson A.C."/>
        </authorList>
    </citation>
    <scope>NUCLEOTIDE SEQUENCE [LARGE SCALE GENOMIC DNA]</scope>
    <source>
        <strain evidence="1 2">ATCC BAA-14</strain>
    </source>
</reference>
<dbReference type="InterPro" id="IPR027417">
    <property type="entry name" value="P-loop_NTPase"/>
</dbReference>
<dbReference type="NCBIfam" id="NF033438">
    <property type="entry name" value="BREX_BrxD"/>
    <property type="match status" value="1"/>
</dbReference>
<protein>
    <submittedName>
        <fullName evidence="1">BREX system ATP-binding protein BrxD</fullName>
    </submittedName>
</protein>
<dbReference type="AlphaFoldDB" id="A0A846WN28"/>
<sequence length="441" mass="47404">MSGSSPNGPAPTGLSPVRRREILTALRQGSVPSGNLDVLAVGIDSFAPTIDDEIAAVAAGGSVFKAVRGEYGSGKTFFARWVEQRAIRQGLAVAEVQVSELETPLHKLETVYRRTTESLRTSAFAPSAFRSVIDAWLFEIENDAAALVAGDVPTADEVGALLEQRLAAVATAAPVYPMVLRAYRSAVESGDAVTADALIAWLGGQPHVAATAKRAAGVRQDVDHFLAMGFLQGLLAVLKGARHPGLVLVIDEVETIQRMRSDSRAKALNALRQWIDELDSGRYPGLYLLITGTPAFFDGRMGVQSLPPLAQRLATDFTTDPRFDNPRAPQIRLRNFDIDRLVEVGTRVREVYADGAGDPTRIRAVVDDAYIGDLARALAGKLGGQVGVAPRLFVKKLVVDVLDRVDLHADFDPRRDYALTVSGSELTDTERAAASPDDIEL</sequence>
<dbReference type="EMBL" id="JAAXPC010000008">
    <property type="protein sequence ID" value="NKY03018.1"/>
    <property type="molecule type" value="Genomic_DNA"/>
</dbReference>
<dbReference type="GO" id="GO:0005524">
    <property type="term" value="F:ATP binding"/>
    <property type="evidence" value="ECO:0007669"/>
    <property type="project" value="UniProtKB-KW"/>
</dbReference>
<keyword evidence="1" id="KW-0547">Nucleotide-binding</keyword>
<proteinExistence type="predicted"/>
<dbReference type="InterPro" id="IPR021228">
    <property type="entry name" value="BrxD"/>
</dbReference>
<keyword evidence="1" id="KW-0067">ATP-binding</keyword>
<dbReference type="Pfam" id="PF10923">
    <property type="entry name" value="BrxC_BrxD"/>
    <property type="match status" value="1"/>
</dbReference>
<organism evidence="1 2">
    <name type="scientific">Gordonia polyisoprenivorans</name>
    <dbReference type="NCBI Taxonomy" id="84595"/>
    <lineage>
        <taxon>Bacteria</taxon>
        <taxon>Bacillati</taxon>
        <taxon>Actinomycetota</taxon>
        <taxon>Actinomycetes</taxon>
        <taxon>Mycobacteriales</taxon>
        <taxon>Gordoniaceae</taxon>
        <taxon>Gordonia</taxon>
    </lineage>
</organism>
<dbReference type="RefSeq" id="WP_006368783.1">
    <property type="nucleotide sequence ID" value="NZ_JAAXPC010000008.1"/>
</dbReference>
<comment type="caution">
    <text evidence="1">The sequence shown here is derived from an EMBL/GenBank/DDBJ whole genome shotgun (WGS) entry which is preliminary data.</text>
</comment>
<dbReference type="Proteomes" id="UP000563898">
    <property type="component" value="Unassembled WGS sequence"/>
</dbReference>
<evidence type="ECO:0000313" key="2">
    <source>
        <dbReference type="Proteomes" id="UP000563898"/>
    </source>
</evidence>
<name>A0A846WN28_9ACTN</name>
<dbReference type="SUPFAM" id="SSF52540">
    <property type="entry name" value="P-loop containing nucleoside triphosphate hydrolases"/>
    <property type="match status" value="1"/>
</dbReference>
<accession>A0A846WN28</accession>
<gene>
    <name evidence="1" type="primary">brxD</name>
    <name evidence="1" type="ORF">HGA05_15720</name>
</gene>